<keyword evidence="9 13" id="KW-0472">Membrane</keyword>
<keyword evidence="7 13" id="KW-1133">Transmembrane helix</keyword>
<evidence type="ECO:0000256" key="9">
    <source>
        <dbReference type="ARBA" id="ARBA00023136"/>
    </source>
</evidence>
<name>A0A1N6REU0_9MICO</name>
<dbReference type="PANTHER" id="PTHR46494:SF1">
    <property type="entry name" value="CORA FAMILY METAL ION TRANSPORTER (EUROFUNG)"/>
    <property type="match status" value="1"/>
</dbReference>
<evidence type="ECO:0000313" key="15">
    <source>
        <dbReference type="Proteomes" id="UP000186235"/>
    </source>
</evidence>
<evidence type="ECO:0000256" key="8">
    <source>
        <dbReference type="ARBA" id="ARBA00023065"/>
    </source>
</evidence>
<protein>
    <submittedName>
        <fullName evidence="14">Magnesium transporter</fullName>
    </submittedName>
</protein>
<evidence type="ECO:0000256" key="13">
    <source>
        <dbReference type="SAM" id="Phobius"/>
    </source>
</evidence>
<keyword evidence="3" id="KW-0813">Transport</keyword>
<dbReference type="InterPro" id="IPR002523">
    <property type="entry name" value="MgTranspt_CorA/ZnTranspt_ZntB"/>
</dbReference>
<dbReference type="RefSeq" id="WP_076404770.1">
    <property type="nucleotide sequence ID" value="NZ_FTMI01000003.1"/>
</dbReference>
<evidence type="ECO:0000256" key="6">
    <source>
        <dbReference type="ARBA" id="ARBA00022842"/>
    </source>
</evidence>
<evidence type="ECO:0000256" key="3">
    <source>
        <dbReference type="ARBA" id="ARBA00022448"/>
    </source>
</evidence>
<feature type="transmembrane region" description="Helical" evidence="13">
    <location>
        <begin position="297"/>
        <end position="316"/>
    </location>
</feature>
<dbReference type="Proteomes" id="UP000186235">
    <property type="component" value="Unassembled WGS sequence"/>
</dbReference>
<comment type="catalytic activity">
    <reaction evidence="10">
        <text>Mg(2+)(in) = Mg(2+)(out)</text>
        <dbReference type="Rhea" id="RHEA:29827"/>
        <dbReference type="ChEBI" id="CHEBI:18420"/>
    </reaction>
</comment>
<dbReference type="Gene3D" id="1.20.58.340">
    <property type="entry name" value="Magnesium transport protein CorA, transmembrane region"/>
    <property type="match status" value="2"/>
</dbReference>
<evidence type="ECO:0000256" key="5">
    <source>
        <dbReference type="ARBA" id="ARBA00022692"/>
    </source>
</evidence>
<feature type="transmembrane region" description="Helical" evidence="13">
    <location>
        <begin position="328"/>
        <end position="348"/>
    </location>
</feature>
<sequence length="354" mass="38620">MTNPTEPRTGTPPDGAPAPAPRRPTVRAVAAWTVEPGADGVHPADPGTLDTPGDRHAARATVTWARLEDLDAVLDAAAQVTTGVGPTRQDLARHNRHPLAHVRRVAADWLLLVTPTAWFTESDRQVHTGQFAALLGPGLVLTAEEGDADVHAIMLDKVAAPGDPHGSPVQRIVSAAVLAIVGGASQVELGLGDAVADTERVVFDQQREDPVERIYDLKREITEARRALMPVTAELPELLDPDVPDHLGVNRRMLERVVTTVERIDRHLDAHDDLLSDMLQVHMTQVSVRQNEDMRKISAWAAILVYPTIVAGVYGMNFRNMPELHWAFGYPFALALMAGGCVLLYRVFKRVGWL</sequence>
<feature type="region of interest" description="Disordered" evidence="12">
    <location>
        <begin position="1"/>
        <end position="24"/>
    </location>
</feature>
<dbReference type="SUPFAM" id="SSF143865">
    <property type="entry name" value="CorA soluble domain-like"/>
    <property type="match status" value="1"/>
</dbReference>
<proteinExistence type="inferred from homology"/>
<evidence type="ECO:0000256" key="11">
    <source>
        <dbReference type="ARBA" id="ARBA00045497"/>
    </source>
</evidence>
<evidence type="ECO:0000256" key="7">
    <source>
        <dbReference type="ARBA" id="ARBA00022989"/>
    </source>
</evidence>
<dbReference type="GO" id="GO:0050897">
    <property type="term" value="F:cobalt ion binding"/>
    <property type="evidence" value="ECO:0007669"/>
    <property type="project" value="TreeGrafter"/>
</dbReference>
<evidence type="ECO:0000256" key="1">
    <source>
        <dbReference type="ARBA" id="ARBA00004651"/>
    </source>
</evidence>
<evidence type="ECO:0000313" key="14">
    <source>
        <dbReference type="EMBL" id="SIQ27364.1"/>
    </source>
</evidence>
<dbReference type="EMBL" id="FTMI01000003">
    <property type="protein sequence ID" value="SIQ27364.1"/>
    <property type="molecule type" value="Genomic_DNA"/>
</dbReference>
<keyword evidence="15" id="KW-1185">Reference proteome</keyword>
<dbReference type="PANTHER" id="PTHR46494">
    <property type="entry name" value="CORA FAMILY METAL ION TRANSPORTER (EUROFUNG)"/>
    <property type="match status" value="1"/>
</dbReference>
<reference evidence="15" key="1">
    <citation type="submission" date="2017-01" db="EMBL/GenBank/DDBJ databases">
        <authorList>
            <person name="Varghese N."/>
            <person name="Submissions S."/>
        </authorList>
    </citation>
    <scope>NUCLEOTIDE SEQUENCE [LARGE SCALE GENOMIC DNA]</scope>
    <source>
        <strain evidence="15">3bp</strain>
    </source>
</reference>
<dbReference type="InterPro" id="IPR045863">
    <property type="entry name" value="CorA_TM1_TM2"/>
</dbReference>
<dbReference type="GO" id="GO:0005886">
    <property type="term" value="C:plasma membrane"/>
    <property type="evidence" value="ECO:0007669"/>
    <property type="project" value="UniProtKB-SubCell"/>
</dbReference>
<feature type="region of interest" description="Disordered" evidence="12">
    <location>
        <begin position="35"/>
        <end position="54"/>
    </location>
</feature>
<evidence type="ECO:0000256" key="12">
    <source>
        <dbReference type="SAM" id="MobiDB-lite"/>
    </source>
</evidence>
<dbReference type="FunFam" id="1.20.58.340:FF:000004">
    <property type="entry name" value="Magnesium transport protein CorA"/>
    <property type="match status" value="1"/>
</dbReference>
<dbReference type="SUPFAM" id="SSF144083">
    <property type="entry name" value="Magnesium transport protein CorA, transmembrane region"/>
    <property type="match status" value="1"/>
</dbReference>
<dbReference type="GO" id="GO:0015087">
    <property type="term" value="F:cobalt ion transmembrane transporter activity"/>
    <property type="evidence" value="ECO:0007669"/>
    <property type="project" value="TreeGrafter"/>
</dbReference>
<comment type="similarity">
    <text evidence="2">Belongs to the CorA metal ion transporter (MIT) (TC 1.A.35) family.</text>
</comment>
<organism evidence="14 15">
    <name type="scientific">Cellulosimicrobium aquatile</name>
    <dbReference type="NCBI Taxonomy" id="1612203"/>
    <lineage>
        <taxon>Bacteria</taxon>
        <taxon>Bacillati</taxon>
        <taxon>Actinomycetota</taxon>
        <taxon>Actinomycetes</taxon>
        <taxon>Micrococcales</taxon>
        <taxon>Promicromonosporaceae</taxon>
        <taxon>Cellulosimicrobium</taxon>
    </lineage>
</organism>
<dbReference type="AlphaFoldDB" id="A0A1N6REU0"/>
<dbReference type="GO" id="GO:0000287">
    <property type="term" value="F:magnesium ion binding"/>
    <property type="evidence" value="ECO:0007669"/>
    <property type="project" value="TreeGrafter"/>
</dbReference>
<keyword evidence="4" id="KW-1003">Cell membrane</keyword>
<comment type="subcellular location">
    <subcellularLocation>
        <location evidence="1">Cell membrane</location>
        <topology evidence="1">Multi-pass membrane protein</topology>
    </subcellularLocation>
</comment>
<dbReference type="CDD" id="cd12830">
    <property type="entry name" value="MtCorA-like"/>
    <property type="match status" value="1"/>
</dbReference>
<comment type="function">
    <text evidence="11">Mediates influx of magnesium ions. Alternates between open and closed states. Activated by low cytoplasmic Mg(2+) levels. Inactive when cytoplasmic Mg(2+) levels are high.</text>
</comment>
<dbReference type="Pfam" id="PF01544">
    <property type="entry name" value="CorA"/>
    <property type="match status" value="1"/>
</dbReference>
<dbReference type="GO" id="GO:0015095">
    <property type="term" value="F:magnesium ion transmembrane transporter activity"/>
    <property type="evidence" value="ECO:0007669"/>
    <property type="project" value="TreeGrafter"/>
</dbReference>
<gene>
    <name evidence="14" type="ORF">SAMN05518682_1887</name>
</gene>
<keyword evidence="8" id="KW-0406">Ion transport</keyword>
<evidence type="ECO:0000256" key="10">
    <source>
        <dbReference type="ARBA" id="ARBA00034269"/>
    </source>
</evidence>
<dbReference type="InterPro" id="IPR045861">
    <property type="entry name" value="CorA_cytoplasmic_dom"/>
</dbReference>
<keyword evidence="6" id="KW-0460">Magnesium</keyword>
<keyword evidence="5 13" id="KW-0812">Transmembrane</keyword>
<evidence type="ECO:0000256" key="4">
    <source>
        <dbReference type="ARBA" id="ARBA00022475"/>
    </source>
</evidence>
<evidence type="ECO:0000256" key="2">
    <source>
        <dbReference type="ARBA" id="ARBA00009765"/>
    </source>
</evidence>
<accession>A0A1N6REU0</accession>